<keyword evidence="7" id="KW-1185">Reference proteome</keyword>
<dbReference type="PANTHER" id="PTHR37467:SF1">
    <property type="entry name" value="EXPORTED CALCIUM-BINDING GLYCOPROTEIN"/>
    <property type="match status" value="1"/>
</dbReference>
<evidence type="ECO:0000256" key="4">
    <source>
        <dbReference type="ARBA" id="ARBA00022837"/>
    </source>
</evidence>
<evidence type="ECO:0000256" key="2">
    <source>
        <dbReference type="ARBA" id="ARBA00022525"/>
    </source>
</evidence>
<protein>
    <submittedName>
        <fullName evidence="6">Uncharacterized protein</fullName>
    </submittedName>
</protein>
<dbReference type="EMBL" id="BQXS01009915">
    <property type="protein sequence ID" value="GKT32096.1"/>
    <property type="molecule type" value="Genomic_DNA"/>
</dbReference>
<dbReference type="Pfam" id="PF18884">
    <property type="entry name" value="TSP3_bac"/>
    <property type="match status" value="2"/>
</dbReference>
<evidence type="ECO:0000256" key="1">
    <source>
        <dbReference type="ARBA" id="ARBA00004613"/>
    </source>
</evidence>
<dbReference type="InterPro" id="IPR028974">
    <property type="entry name" value="TSP_type-3_rpt"/>
</dbReference>
<dbReference type="Proteomes" id="UP001057375">
    <property type="component" value="Unassembled WGS sequence"/>
</dbReference>
<dbReference type="InterPro" id="IPR053180">
    <property type="entry name" value="Ca-binding_acidic-repeat"/>
</dbReference>
<organism evidence="6 7">
    <name type="scientific">Aduncisulcus paluster</name>
    <dbReference type="NCBI Taxonomy" id="2918883"/>
    <lineage>
        <taxon>Eukaryota</taxon>
        <taxon>Metamonada</taxon>
        <taxon>Carpediemonas-like organisms</taxon>
        <taxon>Aduncisulcus</taxon>
    </lineage>
</organism>
<feature type="non-terminal residue" evidence="6">
    <location>
        <position position="230"/>
    </location>
</feature>
<evidence type="ECO:0000256" key="3">
    <source>
        <dbReference type="ARBA" id="ARBA00022729"/>
    </source>
</evidence>
<comment type="caution">
    <text evidence="6">The sequence shown here is derived from an EMBL/GenBank/DDBJ whole genome shotgun (WGS) entry which is preliminary data.</text>
</comment>
<keyword evidence="3" id="KW-0732">Signal</keyword>
<reference evidence="6" key="1">
    <citation type="submission" date="2022-03" db="EMBL/GenBank/DDBJ databases">
        <title>Draft genome sequence of Aduncisulcus paluster, a free-living microaerophilic Fornicata.</title>
        <authorList>
            <person name="Yuyama I."/>
            <person name="Kume K."/>
            <person name="Tamura T."/>
            <person name="Inagaki Y."/>
            <person name="Hashimoto T."/>
        </authorList>
    </citation>
    <scope>NUCLEOTIDE SEQUENCE</scope>
    <source>
        <strain evidence="6">NY0171</strain>
    </source>
</reference>
<proteinExistence type="predicted"/>
<dbReference type="InterPro" id="IPR059100">
    <property type="entry name" value="TSP3_bac"/>
</dbReference>
<dbReference type="PANTHER" id="PTHR37467">
    <property type="entry name" value="EXPORTED CALCIUM-BINDING GLYCOPROTEIN-RELATED"/>
    <property type="match status" value="1"/>
</dbReference>
<name>A0ABQ5KHV6_9EUKA</name>
<keyword evidence="4" id="KW-0106">Calcium</keyword>
<evidence type="ECO:0000313" key="6">
    <source>
        <dbReference type="EMBL" id="GKT32096.1"/>
    </source>
</evidence>
<sequence>MAWQSKKDLSSIPLYLEKGKYKMVITTAQWGYLKLGYREDSVTERYVNLMSKADSDADGLPDDDELALGTDVNKPDSDGDGLSDYMENRKYLTDPLSSDSDGDGVLDNDWDERREYTYTIQAIVDLRPPYTIEEMTDFYQDARLVKLNDDGSSQCEVIVYPDAEVLINPGDANRVSQYTEPTYTKIISSKMQEDMQAIAKNCTTDLQVLGDVLKAFRSQSTYIDPQESLG</sequence>
<gene>
    <name evidence="6" type="ORF">ADUPG1_006335</name>
</gene>
<feature type="compositionally biased region" description="Acidic residues" evidence="5">
    <location>
        <begin position="56"/>
        <end position="66"/>
    </location>
</feature>
<evidence type="ECO:0000313" key="7">
    <source>
        <dbReference type="Proteomes" id="UP001057375"/>
    </source>
</evidence>
<keyword evidence="2" id="KW-0964">Secreted</keyword>
<comment type="subcellular location">
    <subcellularLocation>
        <location evidence="1">Secreted</location>
    </subcellularLocation>
</comment>
<evidence type="ECO:0000256" key="5">
    <source>
        <dbReference type="SAM" id="MobiDB-lite"/>
    </source>
</evidence>
<accession>A0ABQ5KHV6</accession>
<dbReference type="SUPFAM" id="SSF103647">
    <property type="entry name" value="TSP type-3 repeat"/>
    <property type="match status" value="1"/>
</dbReference>
<dbReference type="Gene3D" id="4.10.1080.10">
    <property type="entry name" value="TSP type-3 repeat"/>
    <property type="match status" value="1"/>
</dbReference>
<feature type="region of interest" description="Disordered" evidence="5">
    <location>
        <begin position="53"/>
        <end position="86"/>
    </location>
</feature>